<protein>
    <submittedName>
        <fullName evidence="1">Uncharacterized protein</fullName>
    </submittedName>
</protein>
<evidence type="ECO:0000313" key="2">
    <source>
        <dbReference type="Proteomes" id="UP001328107"/>
    </source>
</evidence>
<keyword evidence="2" id="KW-1185">Reference proteome</keyword>
<dbReference type="AlphaFoldDB" id="A0AAN5D7T9"/>
<proteinExistence type="predicted"/>
<sequence length="135" mass="14361">MGKDGLLHSLGVQQRGRGLFAEDGSCSMHDRCSSNGTRVGEHGGVRTVVLVEGVGGEHSGSSVEVLTDLGIAHGEQSNGENAQTDNLGNHCWRRLLGEGTTGDERGRREIIYAESPSQLLVDLILLSLLAFSFLC</sequence>
<evidence type="ECO:0000313" key="1">
    <source>
        <dbReference type="EMBL" id="GMR57307.1"/>
    </source>
</evidence>
<dbReference type="Proteomes" id="UP001328107">
    <property type="component" value="Unassembled WGS sequence"/>
</dbReference>
<gene>
    <name evidence="1" type="ORF">PMAYCL1PPCAC_27502</name>
</gene>
<reference evidence="2" key="1">
    <citation type="submission" date="2022-10" db="EMBL/GenBank/DDBJ databases">
        <title>Genome assembly of Pristionchus species.</title>
        <authorList>
            <person name="Yoshida K."/>
            <person name="Sommer R.J."/>
        </authorList>
    </citation>
    <scope>NUCLEOTIDE SEQUENCE [LARGE SCALE GENOMIC DNA]</scope>
    <source>
        <strain evidence="2">RS5460</strain>
    </source>
</reference>
<organism evidence="1 2">
    <name type="scientific">Pristionchus mayeri</name>
    <dbReference type="NCBI Taxonomy" id="1317129"/>
    <lineage>
        <taxon>Eukaryota</taxon>
        <taxon>Metazoa</taxon>
        <taxon>Ecdysozoa</taxon>
        <taxon>Nematoda</taxon>
        <taxon>Chromadorea</taxon>
        <taxon>Rhabditida</taxon>
        <taxon>Rhabditina</taxon>
        <taxon>Diplogasteromorpha</taxon>
        <taxon>Diplogasteroidea</taxon>
        <taxon>Neodiplogasteridae</taxon>
        <taxon>Pristionchus</taxon>
    </lineage>
</organism>
<comment type="caution">
    <text evidence="1">The sequence shown here is derived from an EMBL/GenBank/DDBJ whole genome shotgun (WGS) entry which is preliminary data.</text>
</comment>
<dbReference type="EMBL" id="BTRK01000006">
    <property type="protein sequence ID" value="GMR57307.1"/>
    <property type="molecule type" value="Genomic_DNA"/>
</dbReference>
<accession>A0AAN5D7T9</accession>
<name>A0AAN5D7T9_9BILA</name>